<protein>
    <submittedName>
        <fullName evidence="9">EamA-like family transporter</fullName>
    </submittedName>
</protein>
<dbReference type="HOGENOM" id="CLU_056500_0_1_9"/>
<evidence type="ECO:0000256" key="1">
    <source>
        <dbReference type="ARBA" id="ARBA00004141"/>
    </source>
</evidence>
<sequence length="396" mass="39652">MPAASTPAPTTGHPPRQPDSRQGLLGATLGLLAVALFSLTLPATRLALEVLPPGLVGPGRAAGAAVLAALAAGILTGRSPGHRRKARNTPNPGTARQCPGGRKPWGPVWPPRDDWPGVLLVAFGTVTVFPWFSTLALTRLPSAHGAVLLGLLPLLTSGFATWRAGERPSGRFWMAALAGSGVVTGFAVYMGAGKPRPADLWMLAAIVAAAAGHAAGGRLARRHGGFLPIAWGLWVALPVTLAATAVMTALPGAAGAAGPVAGPPAGPVPGPAAGPPAGPAAAAGGVLPSPAPVPWDKAVLAWLAWMYITGVTQLAGFVLWYRAMALAGVARTSQLQLLQPFLTLLAARVGLGEPVGGITVLAALAVAAVVAVGRRAPVDVVPGPAAQGEARLLAKG</sequence>
<comment type="similarity">
    <text evidence="2">Belongs to the EamA transporter family.</text>
</comment>
<feature type="transmembrane region" description="Helical" evidence="7">
    <location>
        <begin position="229"/>
        <end position="250"/>
    </location>
</feature>
<feature type="region of interest" description="Disordered" evidence="6">
    <location>
        <begin position="1"/>
        <end position="23"/>
    </location>
</feature>
<organism evidence="9 10">
    <name type="scientific">Thermaerobacter subterraneus DSM 13965</name>
    <dbReference type="NCBI Taxonomy" id="867903"/>
    <lineage>
        <taxon>Bacteria</taxon>
        <taxon>Bacillati</taxon>
        <taxon>Bacillota</taxon>
        <taxon>Clostridia</taxon>
        <taxon>Eubacteriales</taxon>
        <taxon>Clostridiales Family XVII. Incertae Sedis</taxon>
        <taxon>Thermaerobacter</taxon>
    </lineage>
</organism>
<dbReference type="PANTHER" id="PTHR32322">
    <property type="entry name" value="INNER MEMBRANE TRANSPORTER"/>
    <property type="match status" value="1"/>
</dbReference>
<accession>K6Q064</accession>
<evidence type="ECO:0000256" key="7">
    <source>
        <dbReference type="SAM" id="Phobius"/>
    </source>
</evidence>
<feature type="transmembrane region" description="Helical" evidence="7">
    <location>
        <begin position="23"/>
        <end position="41"/>
    </location>
</feature>
<feature type="transmembrane region" description="Helical" evidence="7">
    <location>
        <begin position="118"/>
        <end position="137"/>
    </location>
</feature>
<dbReference type="EMBL" id="AENY02000003">
    <property type="protein sequence ID" value="EKP94274.1"/>
    <property type="molecule type" value="Genomic_DNA"/>
</dbReference>
<feature type="region of interest" description="Disordered" evidence="6">
    <location>
        <begin position="78"/>
        <end position="103"/>
    </location>
</feature>
<feature type="transmembrane region" description="Helical" evidence="7">
    <location>
        <begin position="143"/>
        <end position="160"/>
    </location>
</feature>
<keyword evidence="4 7" id="KW-1133">Transmembrane helix</keyword>
<evidence type="ECO:0000256" key="4">
    <source>
        <dbReference type="ARBA" id="ARBA00022989"/>
    </source>
</evidence>
<dbReference type="PANTHER" id="PTHR32322:SF2">
    <property type="entry name" value="EAMA DOMAIN-CONTAINING PROTEIN"/>
    <property type="match status" value="1"/>
</dbReference>
<keyword evidence="10" id="KW-1185">Reference proteome</keyword>
<dbReference type="eggNOG" id="COG0697">
    <property type="taxonomic scope" value="Bacteria"/>
</dbReference>
<dbReference type="STRING" id="867903.ThesuDRAFT_02007"/>
<dbReference type="Pfam" id="PF00892">
    <property type="entry name" value="EamA"/>
    <property type="match status" value="1"/>
</dbReference>
<dbReference type="GO" id="GO:0016020">
    <property type="term" value="C:membrane"/>
    <property type="evidence" value="ECO:0007669"/>
    <property type="project" value="UniProtKB-SubCell"/>
</dbReference>
<feature type="transmembrane region" description="Helical" evidence="7">
    <location>
        <begin position="198"/>
        <end position="217"/>
    </location>
</feature>
<keyword evidence="5 7" id="KW-0472">Membrane</keyword>
<keyword evidence="3 7" id="KW-0812">Transmembrane</keyword>
<feature type="transmembrane region" description="Helical" evidence="7">
    <location>
        <begin position="172"/>
        <end position="192"/>
    </location>
</feature>
<dbReference type="AlphaFoldDB" id="K6Q064"/>
<dbReference type="Proteomes" id="UP000005710">
    <property type="component" value="Unassembled WGS sequence"/>
</dbReference>
<name>K6Q064_9FIRM</name>
<dbReference type="InterPro" id="IPR037185">
    <property type="entry name" value="EmrE-like"/>
</dbReference>
<evidence type="ECO:0000256" key="3">
    <source>
        <dbReference type="ARBA" id="ARBA00022692"/>
    </source>
</evidence>
<evidence type="ECO:0000256" key="5">
    <source>
        <dbReference type="ARBA" id="ARBA00023136"/>
    </source>
</evidence>
<comment type="subcellular location">
    <subcellularLocation>
        <location evidence="1">Membrane</location>
        <topology evidence="1">Multi-pass membrane protein</topology>
    </subcellularLocation>
</comment>
<reference evidence="9" key="2">
    <citation type="submission" date="2012-10" db="EMBL/GenBank/DDBJ databases">
        <title>Improved high-quality draft of Thermaerobacter subterraneus C21, DSM 13965.</title>
        <authorList>
            <consortium name="DOE Joint Genome Institute"/>
            <person name="Eisen J."/>
            <person name="Huntemann M."/>
            <person name="Wei C.-L."/>
            <person name="Han J."/>
            <person name="Detter J.C."/>
            <person name="Han C."/>
            <person name="Tapia R."/>
            <person name="Chen A."/>
            <person name="Kyrpides N."/>
            <person name="Mavromatis K."/>
            <person name="Markowitz V."/>
            <person name="Szeto E."/>
            <person name="Ivanova N."/>
            <person name="Mikhailova N."/>
            <person name="Ovchinnikova G."/>
            <person name="Pagani I."/>
            <person name="Pati A."/>
            <person name="Goodwin L."/>
            <person name="Nordberg H.P."/>
            <person name="Cantor M.N."/>
            <person name="Hua S.X."/>
            <person name="Woyke T."/>
            <person name="Eisen J."/>
            <person name="Klenk H.-P."/>
        </authorList>
    </citation>
    <scope>NUCLEOTIDE SEQUENCE [LARGE SCALE GENOMIC DNA]</scope>
    <source>
        <strain evidence="9">DSM 13965</strain>
    </source>
</reference>
<evidence type="ECO:0000313" key="10">
    <source>
        <dbReference type="Proteomes" id="UP000005710"/>
    </source>
</evidence>
<feature type="domain" description="EamA" evidence="8">
    <location>
        <begin position="300"/>
        <end position="370"/>
    </location>
</feature>
<comment type="caution">
    <text evidence="9">The sequence shown here is derived from an EMBL/GenBank/DDBJ whole genome shotgun (WGS) entry which is preliminary data.</text>
</comment>
<dbReference type="SUPFAM" id="SSF103481">
    <property type="entry name" value="Multidrug resistance efflux transporter EmrE"/>
    <property type="match status" value="2"/>
</dbReference>
<dbReference type="InterPro" id="IPR000620">
    <property type="entry name" value="EamA_dom"/>
</dbReference>
<evidence type="ECO:0000256" key="6">
    <source>
        <dbReference type="SAM" id="MobiDB-lite"/>
    </source>
</evidence>
<reference evidence="9" key="1">
    <citation type="submission" date="2010-10" db="EMBL/GenBank/DDBJ databases">
        <authorList>
            <consortium name="US DOE Joint Genome Institute (JGI-PGF)"/>
            <person name="Lucas S."/>
            <person name="Copeland A."/>
            <person name="Lapidus A."/>
            <person name="Bruce D."/>
            <person name="Goodwin L."/>
            <person name="Pitluck S."/>
            <person name="Kyrpides N."/>
            <person name="Mavromatis K."/>
            <person name="Detter J.C."/>
            <person name="Han C."/>
            <person name="Land M."/>
            <person name="Hauser L."/>
            <person name="Markowitz V."/>
            <person name="Cheng J.-F."/>
            <person name="Hugenholtz P."/>
            <person name="Woyke T."/>
            <person name="Wu D."/>
            <person name="Pukall R."/>
            <person name="Wahrenburg C."/>
            <person name="Brambilla E."/>
            <person name="Klenk H.-P."/>
            <person name="Eisen J.A."/>
        </authorList>
    </citation>
    <scope>NUCLEOTIDE SEQUENCE [LARGE SCALE GENOMIC DNA]</scope>
    <source>
        <strain evidence="9">DSM 13965</strain>
    </source>
</reference>
<dbReference type="InterPro" id="IPR050638">
    <property type="entry name" value="AA-Vitamin_Transporters"/>
</dbReference>
<feature type="transmembrane region" description="Helical" evidence="7">
    <location>
        <begin position="61"/>
        <end position="77"/>
    </location>
</feature>
<proteinExistence type="inferred from homology"/>
<feature type="transmembrane region" description="Helical" evidence="7">
    <location>
        <begin position="299"/>
        <end position="321"/>
    </location>
</feature>
<evidence type="ECO:0000313" key="9">
    <source>
        <dbReference type="EMBL" id="EKP94274.1"/>
    </source>
</evidence>
<evidence type="ECO:0000256" key="2">
    <source>
        <dbReference type="ARBA" id="ARBA00007362"/>
    </source>
</evidence>
<evidence type="ECO:0000259" key="8">
    <source>
        <dbReference type="Pfam" id="PF00892"/>
    </source>
</evidence>
<dbReference type="RefSeq" id="WP_006904286.1">
    <property type="nucleotide sequence ID" value="NZ_JH976535.1"/>
</dbReference>
<gene>
    <name evidence="9" type="ORF">ThesuDRAFT_02007</name>
</gene>